<accession>A0A3D8YHE5</accession>
<evidence type="ECO:0008006" key="3">
    <source>
        <dbReference type="Google" id="ProtNLM"/>
    </source>
</evidence>
<dbReference type="AlphaFoldDB" id="A0A3D8YHE5"/>
<organism evidence="1 2">
    <name type="scientific">Dyadobacter luteus</name>
    <dbReference type="NCBI Taxonomy" id="2259619"/>
    <lineage>
        <taxon>Bacteria</taxon>
        <taxon>Pseudomonadati</taxon>
        <taxon>Bacteroidota</taxon>
        <taxon>Cytophagia</taxon>
        <taxon>Cytophagales</taxon>
        <taxon>Spirosomataceae</taxon>
        <taxon>Dyadobacter</taxon>
    </lineage>
</organism>
<proteinExistence type="predicted"/>
<sequence length="101" mass="11897">MLVSKTCELGPLASFFKAIEKDPRISSTHIGVYASLLNCWNEQGRVGPIRVFSHQMLAKMKISCRDTYFKYIGELSEYGYIRYERSFNRNRPSEIYLRYQQ</sequence>
<name>A0A3D8YHE5_9BACT</name>
<protein>
    <recommendedName>
        <fullName evidence="3">Transcriptional regulator</fullName>
    </recommendedName>
</protein>
<keyword evidence="2" id="KW-1185">Reference proteome</keyword>
<reference evidence="1 2" key="1">
    <citation type="submission" date="2018-07" db="EMBL/GenBank/DDBJ databases">
        <title>Dyadobacter roseus sp. nov., isolated from rose rhizosphere soil.</title>
        <authorList>
            <person name="Chen L."/>
        </authorList>
    </citation>
    <scope>NUCLEOTIDE SEQUENCE [LARGE SCALE GENOMIC DNA]</scope>
    <source>
        <strain evidence="1 2">RS19</strain>
    </source>
</reference>
<comment type="caution">
    <text evidence="1">The sequence shown here is derived from an EMBL/GenBank/DDBJ whole genome shotgun (WGS) entry which is preliminary data.</text>
</comment>
<evidence type="ECO:0000313" key="2">
    <source>
        <dbReference type="Proteomes" id="UP000256373"/>
    </source>
</evidence>
<evidence type="ECO:0000313" key="1">
    <source>
        <dbReference type="EMBL" id="REA63829.1"/>
    </source>
</evidence>
<dbReference type="EMBL" id="QNUL01000002">
    <property type="protein sequence ID" value="REA63829.1"/>
    <property type="molecule type" value="Genomic_DNA"/>
</dbReference>
<dbReference type="Proteomes" id="UP000256373">
    <property type="component" value="Unassembled WGS sequence"/>
</dbReference>
<gene>
    <name evidence="1" type="ORF">DSL64_04120</name>
</gene>